<dbReference type="PIRSF" id="PIRSF002070">
    <property type="entry name" value="SSB"/>
    <property type="match status" value="1"/>
</dbReference>
<evidence type="ECO:0000256" key="4">
    <source>
        <dbReference type="SAM" id="MobiDB-lite"/>
    </source>
</evidence>
<proteinExistence type="inferred from homology"/>
<dbReference type="SUPFAM" id="SSF50249">
    <property type="entry name" value="Nucleic acid-binding proteins"/>
    <property type="match status" value="1"/>
</dbReference>
<comment type="caution">
    <text evidence="5">The sequence shown here is derived from an EMBL/GenBank/DDBJ whole genome shotgun (WGS) entry which is preliminary data.</text>
</comment>
<comment type="subunit">
    <text evidence="2">Homotetramer.</text>
</comment>
<evidence type="ECO:0000256" key="3">
    <source>
        <dbReference type="PIRNR" id="PIRNR002070"/>
    </source>
</evidence>
<comment type="caution">
    <text evidence="2">Lacks conserved residue(s) required for the propagation of feature annotation.</text>
</comment>
<dbReference type="GO" id="GO:0009295">
    <property type="term" value="C:nucleoid"/>
    <property type="evidence" value="ECO:0007669"/>
    <property type="project" value="TreeGrafter"/>
</dbReference>
<sequence>MNTVNLVGRLTRDPELFYTKDGISLCKFTLAVQRSFRNNNGTFDADFIPCVAWRRQAETTAEYCHKGALVSVNGRVVTSSFETRDGQRATQTQIVAERVRFLITNKAETETPAAETEGAEHEVIGAPPPEMVREEPVYSSGASSNSSVSSSSSISEPSGSSTSGS</sequence>
<dbReference type="PANTHER" id="PTHR10302:SF27">
    <property type="entry name" value="SINGLE-STRANDED DNA-BINDING PROTEIN"/>
    <property type="match status" value="1"/>
</dbReference>
<accession>A0A2P8HQQ5</accession>
<evidence type="ECO:0000256" key="2">
    <source>
        <dbReference type="HAMAP-Rule" id="MF_00984"/>
    </source>
</evidence>
<evidence type="ECO:0000256" key="1">
    <source>
        <dbReference type="ARBA" id="ARBA00023125"/>
    </source>
</evidence>
<dbReference type="HAMAP" id="MF_00984">
    <property type="entry name" value="SSB"/>
    <property type="match status" value="1"/>
</dbReference>
<dbReference type="NCBIfam" id="TIGR00621">
    <property type="entry name" value="ssb"/>
    <property type="match status" value="1"/>
</dbReference>
<dbReference type="GO" id="GO:0003697">
    <property type="term" value="F:single-stranded DNA binding"/>
    <property type="evidence" value="ECO:0007669"/>
    <property type="project" value="UniProtKB-UniRule"/>
</dbReference>
<name>A0A2P8HQQ5_9BACI</name>
<dbReference type="CDD" id="cd04496">
    <property type="entry name" value="SSB_OBF"/>
    <property type="match status" value="1"/>
</dbReference>
<gene>
    <name evidence="5" type="ORF">B0H94_104154</name>
</gene>
<dbReference type="RefSeq" id="WP_106588118.1">
    <property type="nucleotide sequence ID" value="NZ_PYAV01000004.1"/>
</dbReference>
<dbReference type="GO" id="GO:0006260">
    <property type="term" value="P:DNA replication"/>
    <property type="evidence" value="ECO:0007669"/>
    <property type="project" value="InterPro"/>
</dbReference>
<evidence type="ECO:0000313" key="5">
    <source>
        <dbReference type="EMBL" id="PSL48553.1"/>
    </source>
</evidence>
<dbReference type="PROSITE" id="PS50935">
    <property type="entry name" value="SSB"/>
    <property type="match status" value="1"/>
</dbReference>
<feature type="region of interest" description="Disordered" evidence="4">
    <location>
        <begin position="108"/>
        <end position="165"/>
    </location>
</feature>
<evidence type="ECO:0000313" key="6">
    <source>
        <dbReference type="Proteomes" id="UP000242310"/>
    </source>
</evidence>
<dbReference type="InterPro" id="IPR012340">
    <property type="entry name" value="NA-bd_OB-fold"/>
</dbReference>
<dbReference type="PANTHER" id="PTHR10302">
    <property type="entry name" value="SINGLE-STRANDED DNA-BINDING PROTEIN"/>
    <property type="match status" value="1"/>
</dbReference>
<dbReference type="InterPro" id="IPR000424">
    <property type="entry name" value="Primosome_PriB/ssb"/>
</dbReference>
<organism evidence="5 6">
    <name type="scientific">Salsuginibacillus halophilus</name>
    <dbReference type="NCBI Taxonomy" id="517424"/>
    <lineage>
        <taxon>Bacteria</taxon>
        <taxon>Bacillati</taxon>
        <taxon>Bacillota</taxon>
        <taxon>Bacilli</taxon>
        <taxon>Bacillales</taxon>
        <taxon>Bacillaceae</taxon>
        <taxon>Salsuginibacillus</taxon>
    </lineage>
</organism>
<feature type="compositionally biased region" description="Low complexity" evidence="4">
    <location>
        <begin position="139"/>
        <end position="165"/>
    </location>
</feature>
<dbReference type="EMBL" id="PYAV01000004">
    <property type="protein sequence ID" value="PSL48553.1"/>
    <property type="molecule type" value="Genomic_DNA"/>
</dbReference>
<dbReference type="Gene3D" id="2.40.50.140">
    <property type="entry name" value="Nucleic acid-binding proteins"/>
    <property type="match status" value="1"/>
</dbReference>
<keyword evidence="1 2" id="KW-0238">DNA-binding</keyword>
<reference evidence="5 6" key="1">
    <citation type="submission" date="2018-03" db="EMBL/GenBank/DDBJ databases">
        <title>Genomic Encyclopedia of Type Strains, Phase III (KMG-III): the genomes of soil and plant-associated and newly described type strains.</title>
        <authorList>
            <person name="Whitman W."/>
        </authorList>
    </citation>
    <scope>NUCLEOTIDE SEQUENCE [LARGE SCALE GENOMIC DNA]</scope>
    <source>
        <strain evidence="5 6">CGMCC 1.07653</strain>
    </source>
</reference>
<dbReference type="Pfam" id="PF00436">
    <property type="entry name" value="SSB"/>
    <property type="match status" value="1"/>
</dbReference>
<dbReference type="InterPro" id="IPR011344">
    <property type="entry name" value="ssDNA-bd"/>
</dbReference>
<dbReference type="AlphaFoldDB" id="A0A2P8HQQ5"/>
<dbReference type="Proteomes" id="UP000242310">
    <property type="component" value="Unassembled WGS sequence"/>
</dbReference>
<keyword evidence="6" id="KW-1185">Reference proteome</keyword>
<protein>
    <recommendedName>
        <fullName evidence="2 3">Single-stranded DNA-binding protein</fullName>
        <shortName evidence="2">SSB</shortName>
    </recommendedName>
</protein>
<dbReference type="OrthoDB" id="9809878at2"/>